<dbReference type="Gene3D" id="3.30.70.330">
    <property type="match status" value="1"/>
</dbReference>
<keyword evidence="2" id="KW-0539">Nucleus</keyword>
<dbReference type="InterPro" id="IPR012677">
    <property type="entry name" value="Nucleotide-bd_a/b_plait_sf"/>
</dbReference>
<feature type="compositionally biased region" description="Basic and acidic residues" evidence="4">
    <location>
        <begin position="1"/>
        <end position="12"/>
    </location>
</feature>
<dbReference type="PANTHER" id="PTHR48033:SF10">
    <property type="entry name" value="RNA-BINDING PROTEIN SQUID"/>
    <property type="match status" value="1"/>
</dbReference>
<proteinExistence type="predicted"/>
<dbReference type="GO" id="GO:0010468">
    <property type="term" value="P:regulation of gene expression"/>
    <property type="evidence" value="ECO:0007669"/>
    <property type="project" value="TreeGrafter"/>
</dbReference>
<dbReference type="GO" id="GO:1990904">
    <property type="term" value="C:ribonucleoprotein complex"/>
    <property type="evidence" value="ECO:0007669"/>
    <property type="project" value="UniProtKB-KW"/>
</dbReference>
<evidence type="ECO:0000256" key="4">
    <source>
        <dbReference type="SAM" id="MobiDB-lite"/>
    </source>
</evidence>
<name>A0A5N5GCM5_9ROSA</name>
<sequence>MEDYPERSRFDDGDQIAYNGNEEFEQPAEQQFEEFEQQWKQQFESGHGFQSNHNVDAEGNDFRDSFNHRDSAAGLIVTFGFVFLCGGKLFVGGVSWETTEENFSNYFSKYGEIADSVIMIDKHTGKPRGFGFVTFSDPVFVDSVLEVENVIDGRVVELKRTVPREDIGFKGASKRKKIFVLGDFFSTYGTIVEHQIMLDHNTGSFYGGYGGNYGGYGYGFGYGGPMYGNAGYPAGGYGMPGGYGGNTAYAVGKGYGTGAAGCGVNSGGGSYGSGRGYDRSGGSTIGRYHPYQN</sequence>
<dbReference type="EMBL" id="SMOL01000487">
    <property type="protein sequence ID" value="KAB2611202.1"/>
    <property type="molecule type" value="Genomic_DNA"/>
</dbReference>
<dbReference type="FunFam" id="3.30.70.330:FF:000051">
    <property type="entry name" value="Heterogeneous nuclear ribonucleoprotein 1"/>
    <property type="match status" value="1"/>
</dbReference>
<reference evidence="8" key="2">
    <citation type="submission" date="2019-10" db="EMBL/GenBank/DDBJ databases">
        <title>A de novo genome assembly of a pear dwarfing rootstock.</title>
        <authorList>
            <person name="Wang F."/>
            <person name="Wang J."/>
            <person name="Li S."/>
            <person name="Zhang Y."/>
            <person name="Fang M."/>
            <person name="Ma L."/>
            <person name="Zhao Y."/>
            <person name="Jiang S."/>
        </authorList>
    </citation>
    <scope>NUCLEOTIDE SEQUENCE [LARGE SCALE GENOMIC DNA]</scope>
</reference>
<dbReference type="AlphaFoldDB" id="A0A5N5GCM5"/>
<feature type="transmembrane region" description="Helical" evidence="5">
    <location>
        <begin position="72"/>
        <end position="96"/>
    </location>
</feature>
<evidence type="ECO:0000256" key="1">
    <source>
        <dbReference type="ARBA" id="ARBA00004123"/>
    </source>
</evidence>
<dbReference type="PROSITE" id="PS50102">
    <property type="entry name" value="RRM"/>
    <property type="match status" value="1"/>
</dbReference>
<evidence type="ECO:0000256" key="3">
    <source>
        <dbReference type="PROSITE-ProRule" id="PRU00176"/>
    </source>
</evidence>
<protein>
    <submittedName>
        <fullName evidence="7">Heterogeneous nuclear ribonucleoprotein 1-like</fullName>
    </submittedName>
</protein>
<reference evidence="7 8" key="3">
    <citation type="submission" date="2019-11" db="EMBL/GenBank/DDBJ databases">
        <title>A de novo genome assembly of a pear dwarfing rootstock.</title>
        <authorList>
            <person name="Wang F."/>
            <person name="Wang J."/>
            <person name="Li S."/>
            <person name="Zhang Y."/>
            <person name="Fang M."/>
            <person name="Ma L."/>
            <person name="Zhao Y."/>
            <person name="Jiang S."/>
        </authorList>
    </citation>
    <scope>NUCLEOTIDE SEQUENCE [LARGE SCALE GENOMIC DNA]</scope>
    <source>
        <strain evidence="7">S2</strain>
        <tissue evidence="7">Leaf</tissue>
    </source>
</reference>
<feature type="domain" description="RRM" evidence="6">
    <location>
        <begin position="87"/>
        <end position="165"/>
    </location>
</feature>
<keyword evidence="5" id="KW-0472">Membrane</keyword>
<comment type="subcellular location">
    <subcellularLocation>
        <location evidence="1">Nucleus</location>
    </subcellularLocation>
</comment>
<comment type="caution">
    <text evidence="7">The sequence shown here is derived from an EMBL/GenBank/DDBJ whole genome shotgun (WGS) entry which is preliminary data.</text>
</comment>
<keyword evidence="5" id="KW-0812">Transmembrane</keyword>
<dbReference type="GO" id="GO:0003723">
    <property type="term" value="F:RNA binding"/>
    <property type="evidence" value="ECO:0007669"/>
    <property type="project" value="UniProtKB-UniRule"/>
</dbReference>
<keyword evidence="8" id="KW-1185">Reference proteome</keyword>
<dbReference type="InterPro" id="IPR000504">
    <property type="entry name" value="RRM_dom"/>
</dbReference>
<dbReference type="Proteomes" id="UP000327157">
    <property type="component" value="Chromosome 17"/>
</dbReference>
<accession>A0A5N5GCM5</accession>
<reference evidence="7 8" key="1">
    <citation type="submission" date="2019-09" db="EMBL/GenBank/DDBJ databases">
        <authorList>
            <person name="Ou C."/>
        </authorList>
    </citation>
    <scope>NUCLEOTIDE SEQUENCE [LARGE SCALE GENOMIC DNA]</scope>
    <source>
        <strain evidence="7">S2</strain>
        <tissue evidence="7">Leaf</tissue>
    </source>
</reference>
<keyword evidence="3" id="KW-0694">RNA-binding</keyword>
<dbReference type="GO" id="GO:0000785">
    <property type="term" value="C:chromatin"/>
    <property type="evidence" value="ECO:0007669"/>
    <property type="project" value="TreeGrafter"/>
</dbReference>
<dbReference type="OrthoDB" id="1875751at2759"/>
<evidence type="ECO:0000259" key="6">
    <source>
        <dbReference type="PROSITE" id="PS50102"/>
    </source>
</evidence>
<dbReference type="SUPFAM" id="SSF54928">
    <property type="entry name" value="RNA-binding domain, RBD"/>
    <property type="match status" value="1"/>
</dbReference>
<dbReference type="Pfam" id="PF00076">
    <property type="entry name" value="RRM_1"/>
    <property type="match status" value="1"/>
</dbReference>
<keyword evidence="7" id="KW-0687">Ribonucleoprotein</keyword>
<organism evidence="7 8">
    <name type="scientific">Pyrus ussuriensis x Pyrus communis</name>
    <dbReference type="NCBI Taxonomy" id="2448454"/>
    <lineage>
        <taxon>Eukaryota</taxon>
        <taxon>Viridiplantae</taxon>
        <taxon>Streptophyta</taxon>
        <taxon>Embryophyta</taxon>
        <taxon>Tracheophyta</taxon>
        <taxon>Spermatophyta</taxon>
        <taxon>Magnoliopsida</taxon>
        <taxon>eudicotyledons</taxon>
        <taxon>Gunneridae</taxon>
        <taxon>Pentapetalae</taxon>
        <taxon>rosids</taxon>
        <taxon>fabids</taxon>
        <taxon>Rosales</taxon>
        <taxon>Rosaceae</taxon>
        <taxon>Amygdaloideae</taxon>
        <taxon>Maleae</taxon>
        <taxon>Pyrus</taxon>
    </lineage>
</organism>
<evidence type="ECO:0000313" key="8">
    <source>
        <dbReference type="Proteomes" id="UP000327157"/>
    </source>
</evidence>
<evidence type="ECO:0000313" key="7">
    <source>
        <dbReference type="EMBL" id="KAB2611202.1"/>
    </source>
</evidence>
<dbReference type="GO" id="GO:0005654">
    <property type="term" value="C:nucleoplasm"/>
    <property type="evidence" value="ECO:0007669"/>
    <property type="project" value="TreeGrafter"/>
</dbReference>
<dbReference type="PANTHER" id="PTHR48033">
    <property type="entry name" value="RNA-BINDING (RRM/RBD/RNP MOTIFS) FAMILY PROTEIN"/>
    <property type="match status" value="1"/>
</dbReference>
<evidence type="ECO:0000256" key="5">
    <source>
        <dbReference type="SAM" id="Phobius"/>
    </source>
</evidence>
<dbReference type="InterPro" id="IPR035979">
    <property type="entry name" value="RBD_domain_sf"/>
</dbReference>
<dbReference type="SMART" id="SM00360">
    <property type="entry name" value="RRM"/>
    <property type="match status" value="1"/>
</dbReference>
<evidence type="ECO:0000256" key="2">
    <source>
        <dbReference type="ARBA" id="ARBA00023242"/>
    </source>
</evidence>
<gene>
    <name evidence="7" type="ORF">D8674_019234</name>
</gene>
<feature type="region of interest" description="Disordered" evidence="4">
    <location>
        <begin position="1"/>
        <end position="22"/>
    </location>
</feature>
<keyword evidence="5" id="KW-1133">Transmembrane helix</keyword>